<keyword evidence="2" id="KW-0472">Membrane</keyword>
<dbReference type="HOGENOM" id="CLU_122923_0_0_1"/>
<gene>
    <name evidence="3" type="ORF">PV11_03261</name>
</gene>
<keyword evidence="2" id="KW-1133">Transmembrane helix</keyword>
<keyword evidence="2" id="KW-0812">Transmembrane</keyword>
<sequence length="151" mass="16580">MPPHLHPRSTATSTLFAGTLLASFVVVGIPHLFPCPRPRKGYADAEIQFDAEGRPVRRKSGQNASDPSATSKDSSDSVRATVQQQDKSLRKGLAQRKDIEEEAALFRELQREAEMLDKQGHECPVPKPRGMLGRLLGFDDKNMVAGADQKS</sequence>
<reference evidence="3 4" key="1">
    <citation type="submission" date="2015-01" db="EMBL/GenBank/DDBJ databases">
        <title>The Genome Sequence of Exophiala sideris CBS121828.</title>
        <authorList>
            <consortium name="The Broad Institute Genomics Platform"/>
            <person name="Cuomo C."/>
            <person name="de Hoog S."/>
            <person name="Gorbushina A."/>
            <person name="Stielow B."/>
            <person name="Teixiera M."/>
            <person name="Abouelleil A."/>
            <person name="Chapman S.B."/>
            <person name="Priest M."/>
            <person name="Young S.K."/>
            <person name="Wortman J."/>
            <person name="Nusbaum C."/>
            <person name="Birren B."/>
        </authorList>
    </citation>
    <scope>NUCLEOTIDE SEQUENCE [LARGE SCALE GENOMIC DNA]</scope>
    <source>
        <strain evidence="3 4">CBS 121828</strain>
    </source>
</reference>
<dbReference type="Proteomes" id="UP000053599">
    <property type="component" value="Unassembled WGS sequence"/>
</dbReference>
<feature type="transmembrane region" description="Helical" evidence="2">
    <location>
        <begin position="12"/>
        <end position="33"/>
    </location>
</feature>
<evidence type="ECO:0000256" key="1">
    <source>
        <dbReference type="SAM" id="MobiDB-lite"/>
    </source>
</evidence>
<organism evidence="3 4">
    <name type="scientific">Exophiala sideris</name>
    <dbReference type="NCBI Taxonomy" id="1016849"/>
    <lineage>
        <taxon>Eukaryota</taxon>
        <taxon>Fungi</taxon>
        <taxon>Dikarya</taxon>
        <taxon>Ascomycota</taxon>
        <taxon>Pezizomycotina</taxon>
        <taxon>Eurotiomycetes</taxon>
        <taxon>Chaetothyriomycetidae</taxon>
        <taxon>Chaetothyriales</taxon>
        <taxon>Herpotrichiellaceae</taxon>
        <taxon>Exophiala</taxon>
    </lineage>
</organism>
<dbReference type="AlphaFoldDB" id="A0A0D1XHS5"/>
<protein>
    <recommendedName>
        <fullName evidence="5">Alpha-1,3-mannosyltransferase</fullName>
    </recommendedName>
</protein>
<feature type="compositionally biased region" description="Polar residues" evidence="1">
    <location>
        <begin position="61"/>
        <end position="86"/>
    </location>
</feature>
<proteinExistence type="predicted"/>
<dbReference type="GO" id="GO:0005759">
    <property type="term" value="C:mitochondrial matrix"/>
    <property type="evidence" value="ECO:0007669"/>
    <property type="project" value="TreeGrafter"/>
</dbReference>
<dbReference type="EMBL" id="KN846951">
    <property type="protein sequence ID" value="KIV87736.1"/>
    <property type="molecule type" value="Genomic_DNA"/>
</dbReference>
<evidence type="ECO:0000256" key="2">
    <source>
        <dbReference type="SAM" id="Phobius"/>
    </source>
</evidence>
<dbReference type="PANTHER" id="PTHR40020:SF1">
    <property type="entry name" value="CYTOCHROME C OXIDASE ASSEMBLY FACTOR 2"/>
    <property type="match status" value="1"/>
</dbReference>
<evidence type="ECO:0000313" key="3">
    <source>
        <dbReference type="EMBL" id="KIV87736.1"/>
    </source>
</evidence>
<dbReference type="PANTHER" id="PTHR40020">
    <property type="entry name" value="CYTOCHROME C OXIDASE ASSEMBLY FACTOR 2"/>
    <property type="match status" value="1"/>
</dbReference>
<name>A0A0D1XHS5_9EURO</name>
<feature type="region of interest" description="Disordered" evidence="1">
    <location>
        <begin position="44"/>
        <end position="95"/>
    </location>
</feature>
<evidence type="ECO:0000313" key="4">
    <source>
        <dbReference type="Proteomes" id="UP000053599"/>
    </source>
</evidence>
<evidence type="ECO:0008006" key="5">
    <source>
        <dbReference type="Google" id="ProtNLM"/>
    </source>
</evidence>
<dbReference type="GO" id="GO:0033617">
    <property type="term" value="P:mitochondrial respiratory chain complex IV assembly"/>
    <property type="evidence" value="ECO:0007669"/>
    <property type="project" value="TreeGrafter"/>
</dbReference>
<accession>A0A0D1XHS5</accession>